<accession>A0ABY1AB56</accession>
<keyword evidence="1" id="KW-0732">Signal</keyword>
<dbReference type="CDD" id="cd00118">
    <property type="entry name" value="LysM"/>
    <property type="match status" value="1"/>
</dbReference>
<dbReference type="Pfam" id="PF01476">
    <property type="entry name" value="LysM"/>
    <property type="match status" value="1"/>
</dbReference>
<comment type="caution">
    <text evidence="3">The sequence shown here is derived from an EMBL/GenBank/DDBJ whole genome shotgun (WGS) entry which is preliminary data.</text>
</comment>
<dbReference type="PROSITE" id="PS51782">
    <property type="entry name" value="LYSM"/>
    <property type="match status" value="1"/>
</dbReference>
<dbReference type="Proteomes" id="UP000182089">
    <property type="component" value="Unassembled WGS sequence"/>
</dbReference>
<organism evidence="3 4">
    <name type="scientific">Ligilactobacillus ruminis</name>
    <dbReference type="NCBI Taxonomy" id="1623"/>
    <lineage>
        <taxon>Bacteria</taxon>
        <taxon>Bacillati</taxon>
        <taxon>Bacillota</taxon>
        <taxon>Bacilli</taxon>
        <taxon>Lactobacillales</taxon>
        <taxon>Lactobacillaceae</taxon>
        <taxon>Ligilactobacillus</taxon>
    </lineage>
</organism>
<dbReference type="InterPro" id="IPR036779">
    <property type="entry name" value="LysM_dom_sf"/>
</dbReference>
<gene>
    <name evidence="3" type="ORF">SAMN05216431_10564</name>
</gene>
<protein>
    <submittedName>
        <fullName evidence="3">LysM domain-containing protein</fullName>
    </submittedName>
</protein>
<feature type="domain" description="LysM" evidence="2">
    <location>
        <begin position="28"/>
        <end position="72"/>
    </location>
</feature>
<feature type="chain" id="PRO_5047468074" evidence="1">
    <location>
        <begin position="23"/>
        <end position="199"/>
    </location>
</feature>
<dbReference type="InterPro" id="IPR018392">
    <property type="entry name" value="LysM"/>
</dbReference>
<evidence type="ECO:0000259" key="2">
    <source>
        <dbReference type="PROSITE" id="PS51782"/>
    </source>
</evidence>
<dbReference type="SMART" id="SM00257">
    <property type="entry name" value="LysM"/>
    <property type="match status" value="1"/>
</dbReference>
<feature type="signal peptide" evidence="1">
    <location>
        <begin position="1"/>
        <end position="22"/>
    </location>
</feature>
<dbReference type="EMBL" id="FOCC01000005">
    <property type="protein sequence ID" value="SEM61298.1"/>
    <property type="molecule type" value="Genomic_DNA"/>
</dbReference>
<evidence type="ECO:0000256" key="1">
    <source>
        <dbReference type="SAM" id="SignalP"/>
    </source>
</evidence>
<proteinExistence type="predicted"/>
<reference evidence="3 4" key="1">
    <citation type="submission" date="2016-10" db="EMBL/GenBank/DDBJ databases">
        <authorList>
            <person name="Varghese N."/>
            <person name="Submissions S."/>
        </authorList>
    </citation>
    <scope>NUCLEOTIDE SEQUENCE [LARGE SCALE GENOMIC DNA]</scope>
    <source>
        <strain evidence="3 4">WC1T17</strain>
    </source>
</reference>
<evidence type="ECO:0000313" key="4">
    <source>
        <dbReference type="Proteomes" id="UP000182089"/>
    </source>
</evidence>
<dbReference type="Gene3D" id="3.10.350.10">
    <property type="entry name" value="LysM domain"/>
    <property type="match status" value="1"/>
</dbReference>
<evidence type="ECO:0000313" key="3">
    <source>
        <dbReference type="EMBL" id="SEM61298.1"/>
    </source>
</evidence>
<sequence length="199" mass="20942">MKKINKFALSFAVAAGFTVATAAVASADTVTVKSGDTLSQIAQNYNTTVDSIQKLNNLTNINLIYVGQKLQVNTNNTQTTTVATQATANTSQATVQTANTTTVASANTSTNTNTTAASTVTTTASTTEAAAREWIAARESGGSYTITNGTYVGKYQLAGSYLNGDYSAANQEKVANNYVLSRYGSWANAKAHWLSTGWY</sequence>
<name>A0ABY1AB56_9LACO</name>
<dbReference type="SUPFAM" id="SSF54106">
    <property type="entry name" value="LysM domain"/>
    <property type="match status" value="1"/>
</dbReference>